<accession>A0AA39P9P4</accession>
<evidence type="ECO:0000313" key="1">
    <source>
        <dbReference type="EMBL" id="KAK0480198.1"/>
    </source>
</evidence>
<organism evidence="1 2">
    <name type="scientific">Armillaria novae-zelandiae</name>
    <dbReference type="NCBI Taxonomy" id="153914"/>
    <lineage>
        <taxon>Eukaryota</taxon>
        <taxon>Fungi</taxon>
        <taxon>Dikarya</taxon>
        <taxon>Basidiomycota</taxon>
        <taxon>Agaricomycotina</taxon>
        <taxon>Agaricomycetes</taxon>
        <taxon>Agaricomycetidae</taxon>
        <taxon>Agaricales</taxon>
        <taxon>Marasmiineae</taxon>
        <taxon>Physalacriaceae</taxon>
        <taxon>Armillaria</taxon>
    </lineage>
</organism>
<keyword evidence="2" id="KW-1185">Reference proteome</keyword>
<protein>
    <submittedName>
        <fullName evidence="1">Uncharacterized protein</fullName>
    </submittedName>
</protein>
<evidence type="ECO:0000313" key="2">
    <source>
        <dbReference type="Proteomes" id="UP001175227"/>
    </source>
</evidence>
<reference evidence="1" key="1">
    <citation type="submission" date="2023-06" db="EMBL/GenBank/DDBJ databases">
        <authorList>
            <consortium name="Lawrence Berkeley National Laboratory"/>
            <person name="Ahrendt S."/>
            <person name="Sahu N."/>
            <person name="Indic B."/>
            <person name="Wong-Bajracharya J."/>
            <person name="Merenyi Z."/>
            <person name="Ke H.-M."/>
            <person name="Monk M."/>
            <person name="Kocsube S."/>
            <person name="Drula E."/>
            <person name="Lipzen A."/>
            <person name="Balint B."/>
            <person name="Henrissat B."/>
            <person name="Andreopoulos B."/>
            <person name="Martin F.M."/>
            <person name="Harder C.B."/>
            <person name="Rigling D."/>
            <person name="Ford K.L."/>
            <person name="Foster G.D."/>
            <person name="Pangilinan J."/>
            <person name="Papanicolaou A."/>
            <person name="Barry K."/>
            <person name="LaButti K."/>
            <person name="Viragh M."/>
            <person name="Koriabine M."/>
            <person name="Yan M."/>
            <person name="Riley R."/>
            <person name="Champramary S."/>
            <person name="Plett K.L."/>
            <person name="Tsai I.J."/>
            <person name="Slot J."/>
            <person name="Sipos G."/>
            <person name="Plett J."/>
            <person name="Nagy L.G."/>
            <person name="Grigoriev I.V."/>
        </authorList>
    </citation>
    <scope>NUCLEOTIDE SEQUENCE</scope>
    <source>
        <strain evidence="1">ICMP 16352</strain>
    </source>
</reference>
<comment type="caution">
    <text evidence="1">The sequence shown here is derived from an EMBL/GenBank/DDBJ whole genome shotgun (WGS) entry which is preliminary data.</text>
</comment>
<proteinExistence type="predicted"/>
<dbReference type="Proteomes" id="UP001175227">
    <property type="component" value="Unassembled WGS sequence"/>
</dbReference>
<sequence length="144" mass="15411">MCCISALSECKCSDECYSESVNRGIGCCPKPSQPISKLRSKTEMKNGCFSVLMVVASIVNKSMGYWDFINPYAASVWTRQALTVRASSFYLTFGMTCLASPSGILCGMLNAPVGVPVPALKYQLPCDSSVQHFDGGTPVQGPCS</sequence>
<dbReference type="EMBL" id="JAUEPR010000010">
    <property type="protein sequence ID" value="KAK0480198.1"/>
    <property type="molecule type" value="Genomic_DNA"/>
</dbReference>
<name>A0AA39P9P4_9AGAR</name>
<gene>
    <name evidence="1" type="ORF">IW261DRAFT_119687</name>
</gene>
<dbReference type="AlphaFoldDB" id="A0AA39P9P4"/>